<protein>
    <submittedName>
        <fullName evidence="2">Uncharacterized protein</fullName>
    </submittedName>
</protein>
<organism evidence="2">
    <name type="scientific">Heliothis virescens</name>
    <name type="common">Tobacco budworm moth</name>
    <dbReference type="NCBI Taxonomy" id="7102"/>
    <lineage>
        <taxon>Eukaryota</taxon>
        <taxon>Metazoa</taxon>
        <taxon>Ecdysozoa</taxon>
        <taxon>Arthropoda</taxon>
        <taxon>Hexapoda</taxon>
        <taxon>Insecta</taxon>
        <taxon>Pterygota</taxon>
        <taxon>Neoptera</taxon>
        <taxon>Endopterygota</taxon>
        <taxon>Lepidoptera</taxon>
        <taxon>Glossata</taxon>
        <taxon>Ditrysia</taxon>
        <taxon>Noctuoidea</taxon>
        <taxon>Noctuidae</taxon>
        <taxon>Heliothinae</taxon>
        <taxon>Heliothis</taxon>
    </lineage>
</organism>
<evidence type="ECO:0000256" key="1">
    <source>
        <dbReference type="SAM" id="SignalP"/>
    </source>
</evidence>
<comment type="caution">
    <text evidence="2">The sequence shown here is derived from an EMBL/GenBank/DDBJ whole genome shotgun (WGS) entry which is preliminary data.</text>
</comment>
<dbReference type="AlphaFoldDB" id="A0A2A4J6T5"/>
<dbReference type="EMBL" id="NWSH01002633">
    <property type="protein sequence ID" value="PCG67795.1"/>
    <property type="molecule type" value="Genomic_DNA"/>
</dbReference>
<accession>A0A2A4J6T5</accession>
<evidence type="ECO:0000313" key="2">
    <source>
        <dbReference type="EMBL" id="PCG67795.1"/>
    </source>
</evidence>
<feature type="chain" id="PRO_5012585065" evidence="1">
    <location>
        <begin position="26"/>
        <end position="218"/>
    </location>
</feature>
<keyword evidence="1" id="KW-0732">Signal</keyword>
<feature type="signal peptide" evidence="1">
    <location>
        <begin position="1"/>
        <end position="25"/>
    </location>
</feature>
<sequence>MKCSGLTLVLLLALFLANICDNVLTQESTFELPVQLVGFPFIVASVRLTNFLKRFSYSLSPGTYRSRNRRELTFRDPETFDATEVEKYIVGEFGARACIFERVCAHYATRAQAQPRPQFDWPDVFSQYKRSPDQAKEFYLLSVFLGDIVGSPQLCHQLGKRRNCDSLQYGIAQYKRSPDQAKEFYLLSVFLGDIVGSPQLCHQLGKRRNCDSLQYGIA</sequence>
<gene>
    <name evidence="2" type="ORF">B5V51_5962</name>
</gene>
<name>A0A2A4J6T5_HELVI</name>
<reference evidence="2" key="1">
    <citation type="submission" date="2017-09" db="EMBL/GenBank/DDBJ databases">
        <title>Contemporary evolution of a Lepidopteran species, Heliothis virescens, in response to modern agricultural practices.</title>
        <authorList>
            <person name="Fritz M.L."/>
            <person name="Deyonke A.M."/>
            <person name="Papanicolaou A."/>
            <person name="Micinski S."/>
            <person name="Westbrook J."/>
            <person name="Gould F."/>
        </authorList>
    </citation>
    <scope>NUCLEOTIDE SEQUENCE [LARGE SCALE GENOMIC DNA]</scope>
    <source>
        <strain evidence="2">HvINT-</strain>
        <tissue evidence="2">Whole body</tissue>
    </source>
</reference>
<proteinExistence type="predicted"/>